<gene>
    <name evidence="3" type="ORF">CEUSTIGMA_g13657.t1</name>
</gene>
<name>A0A250XT47_9CHLO</name>
<dbReference type="InterPro" id="IPR040919">
    <property type="entry name" value="Asparaginase_C"/>
</dbReference>
<dbReference type="InterPro" id="IPR027473">
    <property type="entry name" value="L-asparaginase_C"/>
</dbReference>
<sequence length="150" mass="16257">ATLGISIEWNDRYLLRVEGAYKPFLKLDSDVIRVPIIPGSDPRNMYGDLAGRGVRGVVLEAFGVGNLPDESRLGWIPWLKEQRRKGLQICLTSQCCTGPLQPALYEAGQLAADMGVEAGPQMTPECAVVKMMLCLAHPDIPLGVPIAGEL</sequence>
<protein>
    <recommendedName>
        <fullName evidence="1">asparaginase</fullName>
        <ecNumber evidence="1">3.5.1.1</ecNumber>
    </recommendedName>
</protein>
<dbReference type="EC" id="3.5.1.1" evidence="1"/>
<dbReference type="EMBL" id="BEGY01000250">
    <property type="protein sequence ID" value="GAX86244.1"/>
    <property type="molecule type" value="Genomic_DNA"/>
</dbReference>
<reference evidence="3 4" key="1">
    <citation type="submission" date="2017-08" db="EMBL/GenBank/DDBJ databases">
        <title>Acidophilic green algal genome provides insights into adaptation to an acidic environment.</title>
        <authorList>
            <person name="Hirooka S."/>
            <person name="Hirose Y."/>
            <person name="Kanesaki Y."/>
            <person name="Higuchi S."/>
            <person name="Fujiwara T."/>
            <person name="Onuma R."/>
            <person name="Era A."/>
            <person name="Ohbayashi R."/>
            <person name="Uzuka A."/>
            <person name="Nozaki H."/>
            <person name="Yoshikawa H."/>
            <person name="Miyagishima S.Y."/>
        </authorList>
    </citation>
    <scope>NUCLEOTIDE SEQUENCE [LARGE SCALE GENOMIC DNA]</scope>
    <source>
        <strain evidence="3 4">NIES-2499</strain>
    </source>
</reference>
<dbReference type="GO" id="GO:0009066">
    <property type="term" value="P:aspartate family amino acid metabolic process"/>
    <property type="evidence" value="ECO:0007669"/>
    <property type="project" value="UniProtKB-ARBA"/>
</dbReference>
<accession>A0A250XT47</accession>
<comment type="caution">
    <text evidence="3">The sequence shown here is derived from an EMBL/GenBank/DDBJ whole genome shotgun (WGS) entry which is preliminary data.</text>
</comment>
<dbReference type="PROSITE" id="PS51732">
    <property type="entry name" value="ASN_GLN_ASE_3"/>
    <property type="match status" value="1"/>
</dbReference>
<organism evidence="3 4">
    <name type="scientific">Chlamydomonas eustigma</name>
    <dbReference type="NCBI Taxonomy" id="1157962"/>
    <lineage>
        <taxon>Eukaryota</taxon>
        <taxon>Viridiplantae</taxon>
        <taxon>Chlorophyta</taxon>
        <taxon>core chlorophytes</taxon>
        <taxon>Chlorophyceae</taxon>
        <taxon>CS clade</taxon>
        <taxon>Chlamydomonadales</taxon>
        <taxon>Chlamydomonadaceae</taxon>
        <taxon>Chlamydomonas</taxon>
    </lineage>
</organism>
<dbReference type="PIRSF" id="PIRSF500176">
    <property type="entry name" value="L_ASNase"/>
    <property type="match status" value="1"/>
</dbReference>
<feature type="domain" description="Asparaginase/glutaminase C-terminal" evidence="2">
    <location>
        <begin position="33"/>
        <end position="137"/>
    </location>
</feature>
<dbReference type="PIRSF" id="PIRSF001220">
    <property type="entry name" value="L-ASNase_gatD"/>
    <property type="match status" value="1"/>
</dbReference>
<evidence type="ECO:0000259" key="2">
    <source>
        <dbReference type="Pfam" id="PF17763"/>
    </source>
</evidence>
<dbReference type="Proteomes" id="UP000232323">
    <property type="component" value="Unassembled WGS sequence"/>
</dbReference>
<proteinExistence type="predicted"/>
<dbReference type="AlphaFoldDB" id="A0A250XT47"/>
<dbReference type="PANTHER" id="PTHR11707:SF28">
    <property type="entry name" value="60 KDA LYSOPHOSPHOLIPASE"/>
    <property type="match status" value="1"/>
</dbReference>
<dbReference type="GO" id="GO:0004067">
    <property type="term" value="F:asparaginase activity"/>
    <property type="evidence" value="ECO:0007669"/>
    <property type="project" value="UniProtKB-UniRule"/>
</dbReference>
<dbReference type="InterPro" id="IPR006034">
    <property type="entry name" value="Asparaginase/glutaminase-like"/>
</dbReference>
<dbReference type="InterPro" id="IPR036152">
    <property type="entry name" value="Asp/glu_Ase-like_sf"/>
</dbReference>
<dbReference type="SUPFAM" id="SSF53774">
    <property type="entry name" value="Glutaminase/Asparaginase"/>
    <property type="match status" value="1"/>
</dbReference>
<feature type="non-terminal residue" evidence="3">
    <location>
        <position position="1"/>
    </location>
</feature>
<keyword evidence="4" id="KW-1185">Reference proteome</keyword>
<dbReference type="Gene3D" id="3.40.50.40">
    <property type="match status" value="1"/>
</dbReference>
<evidence type="ECO:0000313" key="3">
    <source>
        <dbReference type="EMBL" id="GAX86244.1"/>
    </source>
</evidence>
<evidence type="ECO:0000313" key="4">
    <source>
        <dbReference type="Proteomes" id="UP000232323"/>
    </source>
</evidence>
<dbReference type="OrthoDB" id="542841at2759"/>
<dbReference type="Pfam" id="PF17763">
    <property type="entry name" value="Asparaginase_C"/>
    <property type="match status" value="1"/>
</dbReference>
<evidence type="ECO:0000256" key="1">
    <source>
        <dbReference type="ARBA" id="ARBA00012920"/>
    </source>
</evidence>
<dbReference type="PANTHER" id="PTHR11707">
    <property type="entry name" value="L-ASPARAGINASE"/>
    <property type="match status" value="1"/>
</dbReference>